<dbReference type="EMBL" id="JACHCA010000008">
    <property type="protein sequence ID" value="MBB6129194.1"/>
    <property type="molecule type" value="Genomic_DNA"/>
</dbReference>
<organism evidence="1 2">
    <name type="scientific">Mucilaginibacter lappiensis</name>
    <dbReference type="NCBI Taxonomy" id="354630"/>
    <lineage>
        <taxon>Bacteria</taxon>
        <taxon>Pseudomonadati</taxon>
        <taxon>Bacteroidota</taxon>
        <taxon>Sphingobacteriia</taxon>
        <taxon>Sphingobacteriales</taxon>
        <taxon>Sphingobacteriaceae</taxon>
        <taxon>Mucilaginibacter</taxon>
    </lineage>
</organism>
<dbReference type="AlphaFoldDB" id="A0A841JF48"/>
<gene>
    <name evidence="1" type="ORF">HDF22_003319</name>
</gene>
<dbReference type="Proteomes" id="UP000548326">
    <property type="component" value="Unassembled WGS sequence"/>
</dbReference>
<protein>
    <submittedName>
        <fullName evidence="1">Uncharacterized protein</fullName>
    </submittedName>
</protein>
<name>A0A841JF48_9SPHI</name>
<comment type="caution">
    <text evidence="1">The sequence shown here is derived from an EMBL/GenBank/DDBJ whole genome shotgun (WGS) entry which is preliminary data.</text>
</comment>
<proteinExistence type="predicted"/>
<accession>A0A841JF48</accession>
<dbReference type="RefSeq" id="WP_183588378.1">
    <property type="nucleotide sequence ID" value="NZ_JACHCA010000008.1"/>
</dbReference>
<evidence type="ECO:0000313" key="2">
    <source>
        <dbReference type="Proteomes" id="UP000548326"/>
    </source>
</evidence>
<reference evidence="1 2" key="1">
    <citation type="submission" date="2020-08" db="EMBL/GenBank/DDBJ databases">
        <title>Genomic Encyclopedia of Type Strains, Phase IV (KMG-V): Genome sequencing to study the core and pangenomes of soil and plant-associated prokaryotes.</title>
        <authorList>
            <person name="Whitman W."/>
        </authorList>
    </citation>
    <scope>NUCLEOTIDE SEQUENCE [LARGE SCALE GENOMIC DNA]</scope>
    <source>
        <strain evidence="1 2">MP601</strain>
    </source>
</reference>
<evidence type="ECO:0000313" key="1">
    <source>
        <dbReference type="EMBL" id="MBB6129194.1"/>
    </source>
</evidence>
<sequence length="69" mass="8220">MDQHSLLLLLNEYLNGNCSEDESSIVKSWYQSFKDQNTEVVDLDEYELQAIGERIFQQILIRLKEKREI</sequence>